<sequence length="517" mass="59776">MKKIVYLPLDERPVNLVFPQQLANITDLTMCVPHPSILGRKKKPADFHAIKEWLFHETKHAHYLVVSIDMLIYGGIVPSRLHSLSKEECNARLQILNLVKKQNPKIKILAFNLIMRAPAYSSSEEEPDYYQLHGREIFRFGWLTDKMDKEKLDRPEETELISIQEKVPAEILSDFLNRREVNFFVNQQVIRLTNEELIDFLIIPLDDNSKYGFSPKEQRQLILQVEEQNLFDRVSIYPGADEIGCTLFAKVFCEVKNYVPRIFVRYSSTKGPEIIPKYEDRSLNESIKSHITASGGIMLDYSKDADILLMVNSPAVGEFNVAEQGTYKERHRSYFSEVHQQEFVRVMEYYLNEKKFIALADVATCNGSDNVLMKLLAKKGLLSKINCYAGWNTSGNTIGTVNAHAIVASYYNESGNEEKLGRSKEFYYSRLVEDWGYQALVRQNVCSEDLPKFGVDYFHLGEYQEEIQNIIQNKLKDFIEQYLTDHEVTLKNVVLPWDRMFEVGFDLSIKTARISAI</sequence>
<reference evidence="2" key="2">
    <citation type="submission" date="2020-08" db="EMBL/GenBank/DDBJ databases">
        <title>The Agave Microbiome: Exploring the role of microbial communities in plant adaptations to desert environments.</title>
        <authorList>
            <person name="Partida-Martinez L.P."/>
        </authorList>
    </citation>
    <scope>NUCLEOTIDE SEQUENCE [LARGE SCALE GENOMIC DNA]</scope>
    <source>
        <strain evidence="2">AT2.8</strain>
    </source>
</reference>
<protein>
    <recommendedName>
        <fullName evidence="3">DUF4127 family protein</fullName>
    </recommendedName>
</protein>
<dbReference type="AlphaFoldDB" id="A0A852TLE9"/>
<comment type="caution">
    <text evidence="1">The sequence shown here is derived from an EMBL/GenBank/DDBJ whole genome shotgun (WGS) entry which is preliminary data.</text>
</comment>
<gene>
    <name evidence="1" type="ORF">F4694_005862</name>
</gene>
<dbReference type="InterPro" id="IPR025394">
    <property type="entry name" value="DUF4127"/>
</dbReference>
<dbReference type="Pfam" id="PF13552">
    <property type="entry name" value="DUF4127"/>
    <property type="match status" value="1"/>
</dbReference>
<dbReference type="EMBL" id="JACCBX010000017">
    <property type="protein sequence ID" value="NYE09005.1"/>
    <property type="molecule type" value="Genomic_DNA"/>
</dbReference>
<accession>A0A852TLE9</accession>
<organism evidence="1 2">
    <name type="scientific">Neobacillus niacini</name>
    <dbReference type="NCBI Taxonomy" id="86668"/>
    <lineage>
        <taxon>Bacteria</taxon>
        <taxon>Bacillati</taxon>
        <taxon>Bacillota</taxon>
        <taxon>Bacilli</taxon>
        <taxon>Bacillales</taxon>
        <taxon>Bacillaceae</taxon>
        <taxon>Neobacillus</taxon>
    </lineage>
</organism>
<evidence type="ECO:0000313" key="1">
    <source>
        <dbReference type="EMBL" id="NYE09005.1"/>
    </source>
</evidence>
<dbReference type="Proteomes" id="UP000548423">
    <property type="component" value="Unassembled WGS sequence"/>
</dbReference>
<proteinExistence type="predicted"/>
<name>A0A852TLE9_9BACI</name>
<evidence type="ECO:0008006" key="3">
    <source>
        <dbReference type="Google" id="ProtNLM"/>
    </source>
</evidence>
<evidence type="ECO:0000313" key="2">
    <source>
        <dbReference type="Proteomes" id="UP000548423"/>
    </source>
</evidence>
<reference evidence="2" key="1">
    <citation type="submission" date="2020-07" db="EMBL/GenBank/DDBJ databases">
        <authorList>
            <person name="Partida-Martinez L."/>
            <person name="Huntemann M."/>
            <person name="Clum A."/>
            <person name="Wang J."/>
            <person name="Palaniappan K."/>
            <person name="Ritter S."/>
            <person name="Chen I.-M."/>
            <person name="Stamatis D."/>
            <person name="Reddy T."/>
            <person name="O'Malley R."/>
            <person name="Daum C."/>
            <person name="Shapiro N."/>
            <person name="Ivanova N."/>
            <person name="Kyrpides N."/>
            <person name="Woyke T."/>
        </authorList>
    </citation>
    <scope>NUCLEOTIDE SEQUENCE [LARGE SCALE GENOMIC DNA]</scope>
    <source>
        <strain evidence="2">AT2.8</strain>
    </source>
</reference>